<evidence type="ECO:0000313" key="3">
    <source>
        <dbReference type="EMBL" id="OGK66584.1"/>
    </source>
</evidence>
<dbReference type="SUPFAM" id="SSF52980">
    <property type="entry name" value="Restriction endonuclease-like"/>
    <property type="match status" value="1"/>
</dbReference>
<dbReference type="AlphaFoldDB" id="A0A1F7KFF2"/>
<dbReference type="GO" id="GO:0003676">
    <property type="term" value="F:nucleic acid binding"/>
    <property type="evidence" value="ECO:0007669"/>
    <property type="project" value="InterPro"/>
</dbReference>
<comment type="caution">
    <text evidence="3">The sequence shown here is derived from an EMBL/GenBank/DDBJ whole genome shotgun (WGS) entry which is preliminary data.</text>
</comment>
<sequence>MKKFNKIIGNLGEDLAAQYLQKQGYEILERNWGSKWGEIDIVCKSNRESNRRGLSISTAAVGSLVFVEVKTKTGRLYGSPAQMVNPRKLFQIKRIASLYPAGINQFKRIDVVAIVLSYDRRLISLNHYQAVY</sequence>
<dbReference type="CDD" id="cd20736">
    <property type="entry name" value="PoNe_Nuclease"/>
    <property type="match status" value="1"/>
</dbReference>
<comment type="similarity">
    <text evidence="1 2">Belongs to the UPF0102 family.</text>
</comment>
<evidence type="ECO:0000256" key="2">
    <source>
        <dbReference type="HAMAP-Rule" id="MF_00048"/>
    </source>
</evidence>
<accession>A0A1F7KFF2</accession>
<gene>
    <name evidence="3" type="ORF">A2209_01160</name>
</gene>
<dbReference type="PANTHER" id="PTHR34039">
    <property type="entry name" value="UPF0102 PROTEIN YRAN"/>
    <property type="match status" value="1"/>
</dbReference>
<organism evidence="3 4">
    <name type="scientific">Candidatus Roizmanbacteria bacterium RIFOXYA1_FULL_41_12</name>
    <dbReference type="NCBI Taxonomy" id="1802082"/>
    <lineage>
        <taxon>Bacteria</taxon>
        <taxon>Candidatus Roizmaniibacteriota</taxon>
    </lineage>
</organism>
<dbReference type="InterPro" id="IPR003509">
    <property type="entry name" value="UPF0102_YraN-like"/>
</dbReference>
<dbReference type="EMBL" id="MGBG01000006">
    <property type="protein sequence ID" value="OGK66584.1"/>
    <property type="molecule type" value="Genomic_DNA"/>
</dbReference>
<dbReference type="Proteomes" id="UP000178450">
    <property type="component" value="Unassembled WGS sequence"/>
</dbReference>
<dbReference type="Gene3D" id="3.40.1350.10">
    <property type="match status" value="1"/>
</dbReference>
<name>A0A1F7KFF2_9BACT</name>
<reference evidence="3 4" key="1">
    <citation type="journal article" date="2016" name="Nat. Commun.">
        <title>Thousands of microbial genomes shed light on interconnected biogeochemical processes in an aquifer system.</title>
        <authorList>
            <person name="Anantharaman K."/>
            <person name="Brown C.T."/>
            <person name="Hug L.A."/>
            <person name="Sharon I."/>
            <person name="Castelle C.J."/>
            <person name="Probst A.J."/>
            <person name="Thomas B.C."/>
            <person name="Singh A."/>
            <person name="Wilkins M.J."/>
            <person name="Karaoz U."/>
            <person name="Brodie E.L."/>
            <person name="Williams K.H."/>
            <person name="Hubbard S.S."/>
            <person name="Banfield J.F."/>
        </authorList>
    </citation>
    <scope>NUCLEOTIDE SEQUENCE [LARGE SCALE GENOMIC DNA]</scope>
</reference>
<dbReference type="HAMAP" id="MF_00048">
    <property type="entry name" value="UPF0102"/>
    <property type="match status" value="1"/>
</dbReference>
<dbReference type="InterPro" id="IPR011335">
    <property type="entry name" value="Restrct_endonuc-II-like"/>
</dbReference>
<protein>
    <recommendedName>
        <fullName evidence="2">UPF0102 protein A2209_01160</fullName>
    </recommendedName>
</protein>
<dbReference type="InterPro" id="IPR011856">
    <property type="entry name" value="tRNA_endonuc-like_dom_sf"/>
</dbReference>
<dbReference type="PANTHER" id="PTHR34039:SF1">
    <property type="entry name" value="UPF0102 PROTEIN YRAN"/>
    <property type="match status" value="1"/>
</dbReference>
<evidence type="ECO:0000313" key="4">
    <source>
        <dbReference type="Proteomes" id="UP000178450"/>
    </source>
</evidence>
<proteinExistence type="inferred from homology"/>
<evidence type="ECO:0000256" key="1">
    <source>
        <dbReference type="ARBA" id="ARBA00006738"/>
    </source>
</evidence>
<dbReference type="Pfam" id="PF02021">
    <property type="entry name" value="UPF0102"/>
    <property type="match status" value="1"/>
</dbReference>